<accession>A0A6J5GPE7</accession>
<organism evidence="2 3">
    <name type="scientific">Paraburkholderia fynbosensis</name>
    <dbReference type="NCBI Taxonomy" id="1200993"/>
    <lineage>
        <taxon>Bacteria</taxon>
        <taxon>Pseudomonadati</taxon>
        <taxon>Pseudomonadota</taxon>
        <taxon>Betaproteobacteria</taxon>
        <taxon>Burkholderiales</taxon>
        <taxon>Burkholderiaceae</taxon>
        <taxon>Paraburkholderia</taxon>
    </lineage>
</organism>
<evidence type="ECO:0000256" key="1">
    <source>
        <dbReference type="SAM" id="Phobius"/>
    </source>
</evidence>
<evidence type="ECO:0000313" key="2">
    <source>
        <dbReference type="EMBL" id="CAB3803185.1"/>
    </source>
</evidence>
<dbReference type="RefSeq" id="WP_175164640.1">
    <property type="nucleotide sequence ID" value="NZ_CADIKI010000018.1"/>
</dbReference>
<keyword evidence="1" id="KW-0472">Membrane</keyword>
<dbReference type="Proteomes" id="UP000494252">
    <property type="component" value="Unassembled WGS sequence"/>
</dbReference>
<protein>
    <submittedName>
        <fullName evidence="2">Uncharacterized protein</fullName>
    </submittedName>
</protein>
<proteinExistence type="predicted"/>
<keyword evidence="1" id="KW-0812">Transmembrane</keyword>
<gene>
    <name evidence="2" type="ORF">LMG27177_05404</name>
</gene>
<name>A0A6J5GPE7_9BURK</name>
<feature type="transmembrane region" description="Helical" evidence="1">
    <location>
        <begin position="97"/>
        <end position="116"/>
    </location>
</feature>
<keyword evidence="1" id="KW-1133">Transmembrane helix</keyword>
<keyword evidence="3" id="KW-1185">Reference proteome</keyword>
<dbReference type="AlphaFoldDB" id="A0A6J5GPE7"/>
<sequence>MINLMPIFRRATVSGSAAGCAAAVTAALRAPREGSTPYAPINAIAHCLWPRTAFAETGPSARFTLTGLAINQSAAVFWGIVYEMLLARRRRAAPAHLKRAATIATAGATAALAYAVDYHVVPKRLTPGFEAHLSSRSMFYVYAALAAGLALVALSRDE</sequence>
<evidence type="ECO:0000313" key="3">
    <source>
        <dbReference type="Proteomes" id="UP000494252"/>
    </source>
</evidence>
<feature type="transmembrane region" description="Helical" evidence="1">
    <location>
        <begin position="136"/>
        <end position="154"/>
    </location>
</feature>
<feature type="transmembrane region" description="Helical" evidence="1">
    <location>
        <begin position="63"/>
        <end position="85"/>
    </location>
</feature>
<dbReference type="EMBL" id="CADIKI010000018">
    <property type="protein sequence ID" value="CAB3803185.1"/>
    <property type="molecule type" value="Genomic_DNA"/>
</dbReference>
<reference evidence="2 3" key="1">
    <citation type="submission" date="2020-04" db="EMBL/GenBank/DDBJ databases">
        <authorList>
            <person name="De Canck E."/>
        </authorList>
    </citation>
    <scope>NUCLEOTIDE SEQUENCE [LARGE SCALE GENOMIC DNA]</scope>
    <source>
        <strain evidence="2 3">LMG 27177</strain>
    </source>
</reference>